<evidence type="ECO:0000256" key="7">
    <source>
        <dbReference type="ARBA" id="ARBA00022679"/>
    </source>
</evidence>
<proteinExistence type="inferred from homology"/>
<dbReference type="GO" id="GO:0006508">
    <property type="term" value="P:proteolysis"/>
    <property type="evidence" value="ECO:0007669"/>
    <property type="project" value="UniProtKB-KW"/>
</dbReference>
<evidence type="ECO:0000256" key="8">
    <source>
        <dbReference type="ARBA" id="ARBA00022801"/>
    </source>
</evidence>
<dbReference type="SUPFAM" id="SSF53955">
    <property type="entry name" value="Lysozyme-like"/>
    <property type="match status" value="1"/>
</dbReference>
<evidence type="ECO:0000256" key="9">
    <source>
        <dbReference type="ARBA" id="ARBA00023268"/>
    </source>
</evidence>
<dbReference type="Pfam" id="PF00905">
    <property type="entry name" value="Transpeptidase"/>
    <property type="match status" value="1"/>
</dbReference>
<evidence type="ECO:0000259" key="12">
    <source>
        <dbReference type="Pfam" id="PF00905"/>
    </source>
</evidence>
<evidence type="ECO:0000256" key="5">
    <source>
        <dbReference type="ARBA" id="ARBA00022670"/>
    </source>
</evidence>
<dbReference type="Proteomes" id="UP000640333">
    <property type="component" value="Unassembled WGS sequence"/>
</dbReference>
<dbReference type="Gene3D" id="3.40.710.10">
    <property type="entry name" value="DD-peptidase/beta-lactamase superfamily"/>
    <property type="match status" value="1"/>
</dbReference>
<dbReference type="InterPro" id="IPR011815">
    <property type="entry name" value="PBP_1c"/>
</dbReference>
<dbReference type="GO" id="GO:0030288">
    <property type="term" value="C:outer membrane-bounded periplasmic space"/>
    <property type="evidence" value="ECO:0007669"/>
    <property type="project" value="TreeGrafter"/>
</dbReference>
<comment type="pathway">
    <text evidence="1">Cell wall biogenesis; peptidoglycan biosynthesis.</text>
</comment>
<feature type="domain" description="Penicillin-binding protein transpeptidase" evidence="12">
    <location>
        <begin position="299"/>
        <end position="524"/>
    </location>
</feature>
<feature type="domain" description="Penicillin-binding C-terminal" evidence="14">
    <location>
        <begin position="685"/>
        <end position="771"/>
    </location>
</feature>
<evidence type="ECO:0000259" key="13">
    <source>
        <dbReference type="Pfam" id="PF00912"/>
    </source>
</evidence>
<keyword evidence="8" id="KW-0378">Hydrolase</keyword>
<reference evidence="15" key="1">
    <citation type="submission" date="2020-10" db="EMBL/GenBank/DDBJ databases">
        <title>Bacterium isolated from coastal waters sediment.</title>
        <authorList>
            <person name="Chen R.-J."/>
            <person name="Lu D.-C."/>
            <person name="Zhu K.-L."/>
            <person name="Du Z.-J."/>
        </authorList>
    </citation>
    <scope>NUCLEOTIDE SEQUENCE</scope>
    <source>
        <strain evidence="15">N1Y112</strain>
    </source>
</reference>
<keyword evidence="7" id="KW-0808">Transferase</keyword>
<dbReference type="NCBIfam" id="TIGR02073">
    <property type="entry name" value="PBP_1c"/>
    <property type="match status" value="1"/>
</dbReference>
<keyword evidence="4" id="KW-0121">Carboxypeptidase</keyword>
<name>A0A8J7FI27_9GAMM</name>
<feature type="domain" description="Glycosyl transferase family 51" evidence="13">
    <location>
        <begin position="46"/>
        <end position="223"/>
    </location>
</feature>
<comment type="similarity">
    <text evidence="3">In the N-terminal section; belongs to the glycosyltransferase 51 family.</text>
</comment>
<dbReference type="EMBL" id="JADEYS010000012">
    <property type="protein sequence ID" value="MBE9398048.1"/>
    <property type="molecule type" value="Genomic_DNA"/>
</dbReference>
<gene>
    <name evidence="15" type="primary">pbpC</name>
    <name evidence="15" type="ORF">IOQ59_12340</name>
</gene>
<evidence type="ECO:0000256" key="2">
    <source>
        <dbReference type="ARBA" id="ARBA00007090"/>
    </source>
</evidence>
<dbReference type="InterPro" id="IPR023346">
    <property type="entry name" value="Lysozyme-like_dom_sf"/>
</dbReference>
<dbReference type="Pfam" id="PF06832">
    <property type="entry name" value="BiPBP_C"/>
    <property type="match status" value="1"/>
</dbReference>
<dbReference type="InterPro" id="IPR050396">
    <property type="entry name" value="Glycosyltr_51/Transpeptidase"/>
</dbReference>
<dbReference type="InterPro" id="IPR001460">
    <property type="entry name" value="PCN-bd_Tpept"/>
</dbReference>
<dbReference type="AlphaFoldDB" id="A0A8J7FI27"/>
<dbReference type="PANTHER" id="PTHR32282:SF15">
    <property type="entry name" value="PENICILLIN-BINDING PROTEIN 1C"/>
    <property type="match status" value="1"/>
</dbReference>
<organism evidence="15 16">
    <name type="scientific">Pontibacterium sinense</name>
    <dbReference type="NCBI Taxonomy" id="2781979"/>
    <lineage>
        <taxon>Bacteria</taxon>
        <taxon>Pseudomonadati</taxon>
        <taxon>Pseudomonadota</taxon>
        <taxon>Gammaproteobacteria</taxon>
        <taxon>Oceanospirillales</taxon>
        <taxon>Oceanospirillaceae</taxon>
        <taxon>Pontibacterium</taxon>
    </lineage>
</organism>
<evidence type="ECO:0000256" key="10">
    <source>
        <dbReference type="ARBA" id="ARBA00044770"/>
    </source>
</evidence>
<evidence type="ECO:0000313" key="15">
    <source>
        <dbReference type="EMBL" id="MBE9398048.1"/>
    </source>
</evidence>
<dbReference type="UniPathway" id="UPA00219"/>
<dbReference type="GO" id="GO:0008955">
    <property type="term" value="F:peptidoglycan glycosyltransferase activity"/>
    <property type="evidence" value="ECO:0007669"/>
    <property type="project" value="UniProtKB-EC"/>
</dbReference>
<evidence type="ECO:0000256" key="1">
    <source>
        <dbReference type="ARBA" id="ARBA00004752"/>
    </source>
</evidence>
<keyword evidence="6" id="KW-0328">Glycosyltransferase</keyword>
<evidence type="ECO:0000256" key="4">
    <source>
        <dbReference type="ARBA" id="ARBA00022645"/>
    </source>
</evidence>
<accession>A0A8J7FI27</accession>
<evidence type="ECO:0000256" key="3">
    <source>
        <dbReference type="ARBA" id="ARBA00007739"/>
    </source>
</evidence>
<protein>
    <recommendedName>
        <fullName evidence="10">peptidoglycan glycosyltransferase</fullName>
        <ecNumber evidence="10">2.4.99.28</ecNumber>
    </recommendedName>
</protein>
<dbReference type="InterPro" id="IPR009647">
    <property type="entry name" value="PBP_C"/>
</dbReference>
<dbReference type="RefSeq" id="WP_193953687.1">
    <property type="nucleotide sequence ID" value="NZ_JADEYS010000012.1"/>
</dbReference>
<comment type="caution">
    <text evidence="15">The sequence shown here is derived from an EMBL/GenBank/DDBJ whole genome shotgun (WGS) entry which is preliminary data.</text>
</comment>
<keyword evidence="9" id="KW-0511">Multifunctional enzyme</keyword>
<dbReference type="EC" id="2.4.99.28" evidence="10"/>
<dbReference type="InterPro" id="IPR001264">
    <property type="entry name" value="Glyco_trans_51"/>
</dbReference>
<evidence type="ECO:0000259" key="14">
    <source>
        <dbReference type="Pfam" id="PF06832"/>
    </source>
</evidence>
<dbReference type="Gene3D" id="1.10.3810.10">
    <property type="entry name" value="Biosynthetic peptidoglycan transglycosylase-like"/>
    <property type="match status" value="1"/>
</dbReference>
<comment type="catalytic activity">
    <reaction evidence="11">
        <text>[GlcNAc-(1-&gt;4)-Mur2Ac(oyl-L-Ala-gamma-D-Glu-L-Lys-D-Ala-D-Ala)](n)-di-trans,octa-cis-undecaprenyl diphosphate + beta-D-GlcNAc-(1-&gt;4)-Mur2Ac(oyl-L-Ala-gamma-D-Glu-L-Lys-D-Ala-D-Ala)-di-trans,octa-cis-undecaprenyl diphosphate = [GlcNAc-(1-&gt;4)-Mur2Ac(oyl-L-Ala-gamma-D-Glu-L-Lys-D-Ala-D-Ala)](n+1)-di-trans,octa-cis-undecaprenyl diphosphate + di-trans,octa-cis-undecaprenyl diphosphate + H(+)</text>
        <dbReference type="Rhea" id="RHEA:23708"/>
        <dbReference type="Rhea" id="RHEA-COMP:9602"/>
        <dbReference type="Rhea" id="RHEA-COMP:9603"/>
        <dbReference type="ChEBI" id="CHEBI:15378"/>
        <dbReference type="ChEBI" id="CHEBI:58405"/>
        <dbReference type="ChEBI" id="CHEBI:60033"/>
        <dbReference type="ChEBI" id="CHEBI:78435"/>
        <dbReference type="EC" id="2.4.99.28"/>
    </reaction>
</comment>
<dbReference type="SUPFAM" id="SSF56601">
    <property type="entry name" value="beta-lactamase/transpeptidase-like"/>
    <property type="match status" value="1"/>
</dbReference>
<keyword evidence="16" id="KW-1185">Reference proteome</keyword>
<evidence type="ECO:0000313" key="16">
    <source>
        <dbReference type="Proteomes" id="UP000640333"/>
    </source>
</evidence>
<dbReference type="GO" id="GO:0004180">
    <property type="term" value="F:carboxypeptidase activity"/>
    <property type="evidence" value="ECO:0007669"/>
    <property type="project" value="UniProtKB-KW"/>
</dbReference>
<dbReference type="GO" id="GO:0008658">
    <property type="term" value="F:penicillin binding"/>
    <property type="evidence" value="ECO:0007669"/>
    <property type="project" value="InterPro"/>
</dbReference>
<dbReference type="PANTHER" id="PTHR32282">
    <property type="entry name" value="BINDING PROTEIN TRANSPEPTIDASE, PUTATIVE-RELATED"/>
    <property type="match status" value="1"/>
</dbReference>
<dbReference type="GO" id="GO:0009252">
    <property type="term" value="P:peptidoglycan biosynthetic process"/>
    <property type="evidence" value="ECO:0007669"/>
    <property type="project" value="UniProtKB-UniPathway"/>
</dbReference>
<keyword evidence="5" id="KW-0645">Protease</keyword>
<dbReference type="InterPro" id="IPR036950">
    <property type="entry name" value="PBP_transglycosylase"/>
</dbReference>
<evidence type="ECO:0000256" key="11">
    <source>
        <dbReference type="ARBA" id="ARBA00049902"/>
    </source>
</evidence>
<dbReference type="Pfam" id="PF00912">
    <property type="entry name" value="Transgly"/>
    <property type="match status" value="1"/>
</dbReference>
<sequence>MKRLRRLVIGVAVSVALVAGLFGSLDRLYPMAPIPAVSTVVLAEDGTPLRAFPGANHQWRYPVTLEQVSPTYLELLLAYEDRWFYQHPGVNPLALLRAGWQNLRSERVLSGGSTLTMQVSRLLYPHARSYLGKLSQILRALQLEWHYSKAEILSIYLNIASFGGTLSGVQAASYYYFDKPALQMSDAEAALLAVLPQRPSDYRPDRHPQRARQARDKVLQRMQSLGLWSLQRINDARQEPVSTFAQGMPNVAPLLARRLYQDCTDCRTINTTLDYDLQIQLERLVDQYTESLSEEHSVAVMVMRNRDGAVRSYIGSADFWSQKRAGQVDIIQAVRSPGSTLKPFLYGFALDEGLIHSHSLLIDAPRFKSQYRPQNFSGFFNGPVTATSALQRSLNVPAVQLIEHFGADRFVTRLQNGGLKTFGPGSAKPNTSVILGGIGVQLESLLGIYSALARDGKAISPRFQTDSPKQERYLMSSGAAWIIRDMLAQHPYRRIGQHTRKEWDLAWKTGTSYGYREAWAMGVSPDWSIGVWVGRPDGSASPGRYGRVTAAPLLFRVHAALPSSEAEHPQQPESVSRQTICWPAGTQHTRRENTAPNCLKRYDAWLLNDTAPATLPETSELTLQKQVNQIWLDPVSGKRAEPACLPGHTLEPALIALWPEAVDPWLPRHWQNQHRLPPLDARCQRSSGAAEAPLHITSWPTDALLQLPGAHRTEALDIMLNAEGGSGYRDWYLNGGYIGRSQNGLPYQLTQAGRYQISVVDQQGNMDRVDIRVLP</sequence>
<dbReference type="InterPro" id="IPR012338">
    <property type="entry name" value="Beta-lactam/transpept-like"/>
</dbReference>
<comment type="similarity">
    <text evidence="2">In the C-terminal section; belongs to the transpeptidase family.</text>
</comment>
<evidence type="ECO:0000256" key="6">
    <source>
        <dbReference type="ARBA" id="ARBA00022676"/>
    </source>
</evidence>